<dbReference type="EMBL" id="MK500369">
    <property type="protein sequence ID" value="QBK87760.1"/>
    <property type="molecule type" value="Genomic_DNA"/>
</dbReference>
<evidence type="ECO:0000256" key="1">
    <source>
        <dbReference type="SAM" id="Phobius"/>
    </source>
</evidence>
<proteinExistence type="predicted"/>
<keyword evidence="1" id="KW-0812">Transmembrane</keyword>
<organism evidence="2">
    <name type="scientific">Marseillevirus LCMAC202</name>
    <dbReference type="NCBI Taxonomy" id="2506606"/>
    <lineage>
        <taxon>Viruses</taxon>
        <taxon>Varidnaviria</taxon>
        <taxon>Bamfordvirae</taxon>
        <taxon>Nucleocytoviricota</taxon>
        <taxon>Megaviricetes</taxon>
        <taxon>Pimascovirales</taxon>
        <taxon>Pimascovirales incertae sedis</taxon>
        <taxon>Marseilleviridae</taxon>
    </lineage>
</organism>
<reference evidence="2" key="1">
    <citation type="journal article" date="2019" name="MBio">
        <title>Virus Genomes from Deep Sea Sediments Expand the Ocean Megavirome and Support Independent Origins of Viral Gigantism.</title>
        <authorList>
            <person name="Backstrom D."/>
            <person name="Yutin N."/>
            <person name="Jorgensen S.L."/>
            <person name="Dharamshi J."/>
            <person name="Homa F."/>
            <person name="Zaremba-Niedwiedzka K."/>
            <person name="Spang A."/>
            <person name="Wolf Y.I."/>
            <person name="Koonin E.V."/>
            <person name="Ettema T.J."/>
        </authorList>
    </citation>
    <scope>NUCLEOTIDE SEQUENCE</scope>
</reference>
<evidence type="ECO:0000313" key="2">
    <source>
        <dbReference type="EMBL" id="QBK87760.1"/>
    </source>
</evidence>
<feature type="transmembrane region" description="Helical" evidence="1">
    <location>
        <begin position="151"/>
        <end position="171"/>
    </location>
</feature>
<gene>
    <name evidence="2" type="ORF">LCMAC202_00960</name>
</gene>
<protein>
    <submittedName>
        <fullName evidence="2">Uncharacterized protein</fullName>
    </submittedName>
</protein>
<sequence>MSKSFDDLRFRILNPDGKVQSVPFHSSRLQDLTAGYRKGLSLSCQMPTNAGQGDYVLKAIGLDAVVRRVVWWAAKSGDQYPTVPDAYRDTTNIGVVPVRNGEFMINFNYPGQYYEERQLREPHIHLGLCDPDGKTLHVLTVDLTPPQYSFFWSWTKTFIVLTILLIMILLWNKG</sequence>
<keyword evidence="1" id="KW-0472">Membrane</keyword>
<keyword evidence="1" id="KW-1133">Transmembrane helix</keyword>
<name>A0A481YXM1_9VIRU</name>
<accession>A0A481YXM1</accession>